<evidence type="ECO:0000313" key="2">
    <source>
        <dbReference type="EMBL" id="PIT62769.1"/>
    </source>
</evidence>
<dbReference type="Proteomes" id="UP000230463">
    <property type="component" value="Unassembled WGS sequence"/>
</dbReference>
<feature type="transmembrane region" description="Helical" evidence="1">
    <location>
        <begin position="15"/>
        <end position="38"/>
    </location>
</feature>
<evidence type="ECO:0000313" key="3">
    <source>
        <dbReference type="Proteomes" id="UP000230463"/>
    </source>
</evidence>
<keyword evidence="1" id="KW-0472">Membrane</keyword>
<protein>
    <submittedName>
        <fullName evidence="2">Uncharacterized protein</fullName>
    </submittedName>
</protein>
<dbReference type="AlphaFoldDB" id="A0A855FZY0"/>
<reference evidence="2 3" key="1">
    <citation type="journal article" date="2017" name="MBio">
        <title>Type VI secretion-mediated competition in the bee gut microbiome.</title>
        <authorList>
            <person name="Steele M.I."/>
            <person name="Kwong W.K."/>
            <person name="Powell J.E."/>
            <person name="Whiteley M."/>
            <person name="Moran N.A."/>
        </authorList>
    </citation>
    <scope>NUCLEOTIDE SEQUENCE [LARGE SCALE GENOMIC DNA]</scope>
    <source>
        <strain evidence="2 3">HK3</strain>
    </source>
</reference>
<comment type="caution">
    <text evidence="2">The sequence shown here is derived from an EMBL/GenBank/DDBJ whole genome shotgun (WGS) entry which is preliminary data.</text>
</comment>
<keyword evidence="1" id="KW-1133">Transmembrane helix</keyword>
<proteinExistence type="predicted"/>
<accession>A0A855FZY0</accession>
<organism evidence="2 3">
    <name type="scientific">Snodgrassella alvi</name>
    <dbReference type="NCBI Taxonomy" id="1196083"/>
    <lineage>
        <taxon>Bacteria</taxon>
        <taxon>Pseudomonadati</taxon>
        <taxon>Pseudomonadota</taxon>
        <taxon>Betaproteobacteria</taxon>
        <taxon>Neisseriales</taxon>
        <taxon>Neisseriaceae</taxon>
        <taxon>Snodgrassella</taxon>
    </lineage>
</organism>
<name>A0A855FZY0_9NEIS</name>
<evidence type="ECO:0000256" key="1">
    <source>
        <dbReference type="SAM" id="Phobius"/>
    </source>
</evidence>
<dbReference type="EMBL" id="MEIU01000002">
    <property type="protein sequence ID" value="PIT62769.1"/>
    <property type="molecule type" value="Genomic_DNA"/>
</dbReference>
<gene>
    <name evidence="2" type="ORF">BHC57_00565</name>
</gene>
<keyword evidence="1" id="KW-0812">Transmembrane</keyword>
<sequence length="60" mass="7030">MYRNEIYLFLSVKRISSALLCILIQRIFGYTIFILNLVSQRDNGNAMVIQDMLFLILMAE</sequence>